<organism evidence="1 2">
    <name type="scientific">Dulcicalothrix desertica PCC 7102</name>
    <dbReference type="NCBI Taxonomy" id="232991"/>
    <lineage>
        <taxon>Bacteria</taxon>
        <taxon>Bacillati</taxon>
        <taxon>Cyanobacteriota</taxon>
        <taxon>Cyanophyceae</taxon>
        <taxon>Nostocales</taxon>
        <taxon>Calotrichaceae</taxon>
        <taxon>Dulcicalothrix</taxon>
    </lineage>
</organism>
<dbReference type="Proteomes" id="UP000271624">
    <property type="component" value="Unassembled WGS sequence"/>
</dbReference>
<comment type="caution">
    <text evidence="1">The sequence shown here is derived from an EMBL/GenBank/DDBJ whole genome shotgun (WGS) entry which is preliminary data.</text>
</comment>
<dbReference type="CDD" id="cd03062">
    <property type="entry name" value="TRX_Fd_Sucrase"/>
    <property type="match status" value="1"/>
</dbReference>
<dbReference type="PANTHER" id="PTHR31902:SF22">
    <property type="entry name" value="SLL1203 PROTEIN"/>
    <property type="match status" value="1"/>
</dbReference>
<dbReference type="PANTHER" id="PTHR31902">
    <property type="entry name" value="ACTIN PATCHES DISTAL PROTEIN 1"/>
    <property type="match status" value="1"/>
</dbReference>
<dbReference type="AlphaFoldDB" id="A0A3S1CS16"/>
<gene>
    <name evidence="1" type="ORF">DSM106972_026300</name>
</gene>
<reference evidence="1" key="2">
    <citation type="journal article" date="2019" name="Genome Biol. Evol.">
        <title>Day and night: Metabolic profiles and evolutionary relationships of six axenic non-marine cyanobacteria.</title>
        <authorList>
            <person name="Will S.E."/>
            <person name="Henke P."/>
            <person name="Boedeker C."/>
            <person name="Huang S."/>
            <person name="Brinkmann H."/>
            <person name="Rohde M."/>
            <person name="Jarek M."/>
            <person name="Friedl T."/>
            <person name="Seufert S."/>
            <person name="Schumacher M."/>
            <person name="Overmann J."/>
            <person name="Neumann-Schaal M."/>
            <person name="Petersen J."/>
        </authorList>
    </citation>
    <scope>NUCLEOTIDE SEQUENCE [LARGE SCALE GENOMIC DNA]</scope>
    <source>
        <strain evidence="1">PCC 7102</strain>
    </source>
</reference>
<proteinExistence type="predicted"/>
<dbReference type="PIRSF" id="PIRSF035042">
    <property type="entry name" value="UCP035042_thirdx"/>
    <property type="match status" value="1"/>
</dbReference>
<evidence type="ECO:0000313" key="1">
    <source>
        <dbReference type="EMBL" id="RUT07369.1"/>
    </source>
</evidence>
<keyword evidence="2" id="KW-1185">Reference proteome</keyword>
<dbReference type="Pfam" id="PF06999">
    <property type="entry name" value="Suc_Fer-like"/>
    <property type="match status" value="1"/>
</dbReference>
<dbReference type="InterPro" id="IPR036249">
    <property type="entry name" value="Thioredoxin-like_sf"/>
</dbReference>
<name>A0A3S1CS16_9CYAN</name>
<evidence type="ECO:0008006" key="3">
    <source>
        <dbReference type="Google" id="ProtNLM"/>
    </source>
</evidence>
<dbReference type="SUPFAM" id="SSF52833">
    <property type="entry name" value="Thioredoxin-like"/>
    <property type="match status" value="1"/>
</dbReference>
<dbReference type="RefSeq" id="WP_127081183.1">
    <property type="nucleotide sequence ID" value="NZ_RSCL01000005.1"/>
</dbReference>
<dbReference type="OrthoDB" id="3399139at2"/>
<accession>A0A3S1CS16</accession>
<dbReference type="Gene3D" id="3.40.30.10">
    <property type="entry name" value="Glutaredoxin"/>
    <property type="match status" value="1"/>
</dbReference>
<evidence type="ECO:0000313" key="2">
    <source>
        <dbReference type="Proteomes" id="UP000271624"/>
    </source>
</evidence>
<dbReference type="InterPro" id="IPR009737">
    <property type="entry name" value="Aim32/Apd1-like"/>
</dbReference>
<dbReference type="EMBL" id="RSCL01000005">
    <property type="protein sequence ID" value="RUT07369.1"/>
    <property type="molecule type" value="Genomic_DNA"/>
</dbReference>
<reference evidence="1" key="1">
    <citation type="submission" date="2018-12" db="EMBL/GenBank/DDBJ databases">
        <authorList>
            <person name="Will S."/>
            <person name="Neumann-Schaal M."/>
            <person name="Henke P."/>
        </authorList>
    </citation>
    <scope>NUCLEOTIDE SEQUENCE</scope>
    <source>
        <strain evidence="1">PCC 7102</strain>
    </source>
</reference>
<protein>
    <recommendedName>
        <fullName evidence="3">Sucrase ferredoxin</fullName>
    </recommendedName>
</protein>
<sequence length="319" mass="37143">MTNFFCAQESRQVREDPIGNAEVYQIYVLIEYPTPWARNAFDSKCVPDNLKALWNDISFKWNEEYIVFLLVYNQELQKSDSSRVIIFYQGSGLTKGYKKLELQIPNINDVAPTLQKYLFDENLEKYVQESQTRDILICTHGSRDKCCAKYGNIFYRQAKAIIANSSLNHVRIWQVSHFGGHRFAPTAIDFPDGRYYARLDSDSFNCILTRTGNIEKMNYIYRGWGILPGAVQVLEREMMMRYGWEWFNYKAEFQILHHSELDESNCVKLYFHKTDGSGAFVQADIVIDKSKSVNLISYCDGKEAEYIPQFSVNNLAIFE</sequence>
<dbReference type="InterPro" id="IPR010350">
    <property type="entry name" value="Aim32/Apd1-like_bac"/>
</dbReference>